<sequence>MFMKADGRRVWLRTPLRLSYLAVSGHVHGLDDADLVRLRLGRRYSCIPGIASGGAFVVNEFDDEAKILLCVEPSLECAFILVLGEECRCSKKSPIDRIHRFLSGAVNDVEESCDLAFQLDSLSCDSSLPMN</sequence>
<protein>
    <submittedName>
        <fullName evidence="1">Uncharacterized protein</fullName>
    </submittedName>
</protein>
<organism evidence="1">
    <name type="scientific">uncultured Pleomorphomonas sp</name>
    <dbReference type="NCBI Taxonomy" id="442121"/>
    <lineage>
        <taxon>Bacteria</taxon>
        <taxon>Pseudomonadati</taxon>
        <taxon>Pseudomonadota</taxon>
        <taxon>Alphaproteobacteria</taxon>
        <taxon>Hyphomicrobiales</taxon>
        <taxon>Pleomorphomonadaceae</taxon>
        <taxon>Pleomorphomonas</taxon>
        <taxon>environmental samples</taxon>
    </lineage>
</organism>
<dbReference type="EMBL" id="FMJD01000008">
    <property type="protein sequence ID" value="SCM77430.1"/>
    <property type="molecule type" value="Genomic_DNA"/>
</dbReference>
<name>A0A212LIU4_9HYPH</name>
<accession>A0A212LIU4</accession>
<dbReference type="AlphaFoldDB" id="A0A212LIU4"/>
<reference evidence="1" key="1">
    <citation type="submission" date="2016-08" db="EMBL/GenBank/DDBJ databases">
        <authorList>
            <person name="Seilhamer J.J."/>
        </authorList>
    </citation>
    <scope>NUCLEOTIDE SEQUENCE</scope>
    <source>
        <strain evidence="1">86</strain>
    </source>
</reference>
<gene>
    <name evidence="1" type="ORF">KL86PLE_41235</name>
</gene>
<proteinExistence type="predicted"/>
<evidence type="ECO:0000313" key="1">
    <source>
        <dbReference type="EMBL" id="SCM77430.1"/>
    </source>
</evidence>